<name>A0AAV9X8P6_9PEZI</name>
<evidence type="ECO:0000256" key="7">
    <source>
        <dbReference type="ARBA" id="ARBA00022801"/>
    </source>
</evidence>
<dbReference type="PANTHER" id="PTHR12147">
    <property type="entry name" value="METALLOPEPTIDASE M28 FAMILY MEMBER"/>
    <property type="match status" value="1"/>
</dbReference>
<dbReference type="EC" id="3.4.-.-" evidence="11"/>
<protein>
    <recommendedName>
        <fullName evidence="11">Peptide hydrolase</fullName>
        <ecNumber evidence="11">3.4.-.-</ecNumber>
    </recommendedName>
</protein>
<evidence type="ECO:0000313" key="13">
    <source>
        <dbReference type="EMBL" id="KAK6537539.1"/>
    </source>
</evidence>
<evidence type="ECO:0000256" key="5">
    <source>
        <dbReference type="ARBA" id="ARBA00022723"/>
    </source>
</evidence>
<sequence>MPPTEPCHPNPTFPSAAQFVDQVNNLITNITLPRLHDDLQTLVSFYTRHFRTSTGRDAAIWVQQRLRSVLNDGTNITVSLFEHQWTQPSVIARIPGTSNITIVLSAHIDSVNLYLPFFLAAPGANDDASGVVALLSAFTAISQSKVTFTNTLEFHIYAAEEAGFWGSSDVFSSYNKARRNVYSLLQFDNIGSMAKGHKPSVGIVTDYLPVSFSDYIRLLVLTYLDVPVVETVCGYACSDHAAAIRYGYTGGLVTAGRLEDFTAAEDKSHTSADTMDKVDLEHVMRFAKLGIAYAYELGFADLGGDGIRGYTCDIGYPDGWSGSVLRFGAARSTDPLGLALWALAAFVILMIARPWEEVPCLMKMGRKVKRVFKRGSRGRYTRVTERDVPD</sequence>
<evidence type="ECO:0000256" key="4">
    <source>
        <dbReference type="ARBA" id="ARBA00022670"/>
    </source>
</evidence>
<comment type="caution">
    <text evidence="13">The sequence shown here is derived from an EMBL/GenBank/DDBJ whole genome shotgun (WGS) entry which is preliminary data.</text>
</comment>
<reference evidence="13 14" key="1">
    <citation type="submission" date="2019-10" db="EMBL/GenBank/DDBJ databases">
        <authorList>
            <person name="Palmer J.M."/>
        </authorList>
    </citation>
    <scope>NUCLEOTIDE SEQUENCE [LARGE SCALE GENOMIC DNA]</scope>
    <source>
        <strain evidence="13 14">TWF694</strain>
    </source>
</reference>
<dbReference type="AlphaFoldDB" id="A0AAV9X8P6"/>
<dbReference type="PANTHER" id="PTHR12147:SF56">
    <property type="entry name" value="AMINOPEPTIDASE YDR415C-RELATED"/>
    <property type="match status" value="1"/>
</dbReference>
<dbReference type="GO" id="GO:0008235">
    <property type="term" value="F:metalloexopeptidase activity"/>
    <property type="evidence" value="ECO:0007669"/>
    <property type="project" value="InterPro"/>
</dbReference>
<keyword evidence="5 11" id="KW-0479">Metal-binding</keyword>
<keyword evidence="4 11" id="KW-0645">Protease</keyword>
<dbReference type="SUPFAM" id="SSF53187">
    <property type="entry name" value="Zn-dependent exopeptidases"/>
    <property type="match status" value="1"/>
</dbReference>
<evidence type="ECO:0000256" key="10">
    <source>
        <dbReference type="ARBA" id="ARBA00043962"/>
    </source>
</evidence>
<dbReference type="Proteomes" id="UP001365542">
    <property type="component" value="Unassembled WGS sequence"/>
</dbReference>
<evidence type="ECO:0000256" key="6">
    <source>
        <dbReference type="ARBA" id="ARBA00022729"/>
    </source>
</evidence>
<comment type="cofactor">
    <cofactor evidence="1">
        <name>Zn(2+)</name>
        <dbReference type="ChEBI" id="CHEBI:29105"/>
    </cofactor>
</comment>
<evidence type="ECO:0000256" key="8">
    <source>
        <dbReference type="ARBA" id="ARBA00022833"/>
    </source>
</evidence>
<evidence type="ECO:0000256" key="9">
    <source>
        <dbReference type="ARBA" id="ARBA00023157"/>
    </source>
</evidence>
<dbReference type="Gene3D" id="3.40.630.10">
    <property type="entry name" value="Zn peptidases"/>
    <property type="match status" value="1"/>
</dbReference>
<dbReference type="InterPro" id="IPR007484">
    <property type="entry name" value="Peptidase_M28"/>
</dbReference>
<dbReference type="InterPro" id="IPR045175">
    <property type="entry name" value="M28_fam"/>
</dbReference>
<dbReference type="Pfam" id="PF04389">
    <property type="entry name" value="Peptidase_M28"/>
    <property type="match status" value="1"/>
</dbReference>
<keyword evidence="7 11" id="KW-0378">Hydrolase</keyword>
<keyword evidence="14" id="KW-1185">Reference proteome</keyword>
<keyword evidence="9" id="KW-1015">Disulfide bond</keyword>
<keyword evidence="8 11" id="KW-0862">Zinc</keyword>
<evidence type="ECO:0000256" key="11">
    <source>
        <dbReference type="RuleBase" id="RU361240"/>
    </source>
</evidence>
<keyword evidence="3 13" id="KW-0031">Aminopeptidase</keyword>
<proteinExistence type="inferred from homology"/>
<evidence type="ECO:0000256" key="1">
    <source>
        <dbReference type="ARBA" id="ARBA00001947"/>
    </source>
</evidence>
<comment type="similarity">
    <text evidence="10">Belongs to the peptidase M28 family. M28E subfamily.</text>
</comment>
<organism evidence="13 14">
    <name type="scientific">Orbilia ellipsospora</name>
    <dbReference type="NCBI Taxonomy" id="2528407"/>
    <lineage>
        <taxon>Eukaryota</taxon>
        <taxon>Fungi</taxon>
        <taxon>Dikarya</taxon>
        <taxon>Ascomycota</taxon>
        <taxon>Pezizomycotina</taxon>
        <taxon>Orbiliomycetes</taxon>
        <taxon>Orbiliales</taxon>
        <taxon>Orbiliaceae</taxon>
        <taxon>Orbilia</taxon>
    </lineage>
</organism>
<dbReference type="GO" id="GO:0046872">
    <property type="term" value="F:metal ion binding"/>
    <property type="evidence" value="ECO:0007669"/>
    <property type="project" value="UniProtKB-KW"/>
</dbReference>
<keyword evidence="6" id="KW-0732">Signal</keyword>
<accession>A0AAV9X8P6</accession>
<evidence type="ECO:0000313" key="14">
    <source>
        <dbReference type="Proteomes" id="UP001365542"/>
    </source>
</evidence>
<evidence type="ECO:0000256" key="3">
    <source>
        <dbReference type="ARBA" id="ARBA00022438"/>
    </source>
</evidence>
<comment type="subunit">
    <text evidence="2">Monomer.</text>
</comment>
<evidence type="ECO:0000256" key="2">
    <source>
        <dbReference type="ARBA" id="ARBA00011245"/>
    </source>
</evidence>
<evidence type="ECO:0000259" key="12">
    <source>
        <dbReference type="Pfam" id="PF04389"/>
    </source>
</evidence>
<dbReference type="EMBL" id="JAVHJO010000009">
    <property type="protein sequence ID" value="KAK6537539.1"/>
    <property type="molecule type" value="Genomic_DNA"/>
</dbReference>
<dbReference type="GO" id="GO:0006508">
    <property type="term" value="P:proteolysis"/>
    <property type="evidence" value="ECO:0007669"/>
    <property type="project" value="UniProtKB-KW"/>
</dbReference>
<dbReference type="GO" id="GO:0004177">
    <property type="term" value="F:aminopeptidase activity"/>
    <property type="evidence" value="ECO:0007669"/>
    <property type="project" value="UniProtKB-KW"/>
</dbReference>
<feature type="domain" description="Peptidase M28" evidence="12">
    <location>
        <begin position="90"/>
        <end position="290"/>
    </location>
</feature>
<gene>
    <name evidence="13" type="primary">LAP1_2</name>
    <name evidence="13" type="ORF">TWF694_011721</name>
</gene>